<dbReference type="Proteomes" id="UP001140949">
    <property type="component" value="Unassembled WGS sequence"/>
</dbReference>
<dbReference type="AlphaFoldDB" id="A0AAX6GS88"/>
<sequence length="63" mass="7142">MVRGNSAEVMLEMRRGMVVVVEPGEAERTAATWWLSSDSAGHDRLRRLHKIRVRVCTGMSCKQ</sequence>
<name>A0AAX6GS88_IRIPA</name>
<keyword evidence="2" id="KW-1185">Reference proteome</keyword>
<dbReference type="EMBL" id="JANAVB010016599">
    <property type="protein sequence ID" value="KAJ6831670.1"/>
    <property type="molecule type" value="Genomic_DNA"/>
</dbReference>
<protein>
    <submittedName>
        <fullName evidence="1">Uncharacterized protein</fullName>
    </submittedName>
</protein>
<reference evidence="1" key="2">
    <citation type="submission" date="2023-04" db="EMBL/GenBank/DDBJ databases">
        <authorList>
            <person name="Bruccoleri R.E."/>
            <person name="Oakeley E.J."/>
            <person name="Faust A.-M."/>
            <person name="Dessus-Babus S."/>
            <person name="Altorfer M."/>
            <person name="Burckhardt D."/>
            <person name="Oertli M."/>
            <person name="Naumann U."/>
            <person name="Petersen F."/>
            <person name="Wong J."/>
        </authorList>
    </citation>
    <scope>NUCLEOTIDE SEQUENCE</scope>
    <source>
        <strain evidence="1">GSM-AAB239-AS_SAM_17_03QT</strain>
        <tissue evidence="1">Leaf</tissue>
    </source>
</reference>
<proteinExistence type="predicted"/>
<accession>A0AAX6GS88</accession>
<gene>
    <name evidence="1" type="ORF">M6B38_347865</name>
</gene>
<evidence type="ECO:0000313" key="2">
    <source>
        <dbReference type="Proteomes" id="UP001140949"/>
    </source>
</evidence>
<organism evidence="1 2">
    <name type="scientific">Iris pallida</name>
    <name type="common">Sweet iris</name>
    <dbReference type="NCBI Taxonomy" id="29817"/>
    <lineage>
        <taxon>Eukaryota</taxon>
        <taxon>Viridiplantae</taxon>
        <taxon>Streptophyta</taxon>
        <taxon>Embryophyta</taxon>
        <taxon>Tracheophyta</taxon>
        <taxon>Spermatophyta</taxon>
        <taxon>Magnoliopsida</taxon>
        <taxon>Liliopsida</taxon>
        <taxon>Asparagales</taxon>
        <taxon>Iridaceae</taxon>
        <taxon>Iridoideae</taxon>
        <taxon>Irideae</taxon>
        <taxon>Iris</taxon>
    </lineage>
</organism>
<evidence type="ECO:0000313" key="1">
    <source>
        <dbReference type="EMBL" id="KAJ6831670.1"/>
    </source>
</evidence>
<comment type="caution">
    <text evidence="1">The sequence shown here is derived from an EMBL/GenBank/DDBJ whole genome shotgun (WGS) entry which is preliminary data.</text>
</comment>
<reference evidence="1" key="1">
    <citation type="journal article" date="2023" name="GigaByte">
        <title>Genome assembly of the bearded iris, Iris pallida Lam.</title>
        <authorList>
            <person name="Bruccoleri R.E."/>
            <person name="Oakeley E.J."/>
            <person name="Faust A.M.E."/>
            <person name="Altorfer M."/>
            <person name="Dessus-Babus S."/>
            <person name="Burckhardt D."/>
            <person name="Oertli M."/>
            <person name="Naumann U."/>
            <person name="Petersen F."/>
            <person name="Wong J."/>
        </authorList>
    </citation>
    <scope>NUCLEOTIDE SEQUENCE</scope>
    <source>
        <strain evidence="1">GSM-AAB239-AS_SAM_17_03QT</strain>
    </source>
</reference>